<evidence type="ECO:0000256" key="1">
    <source>
        <dbReference type="ARBA" id="ARBA00006738"/>
    </source>
</evidence>
<evidence type="ECO:0000313" key="4">
    <source>
        <dbReference type="Proteomes" id="UP000228987"/>
    </source>
</evidence>
<dbReference type="PANTHER" id="PTHR34039">
    <property type="entry name" value="UPF0102 PROTEIN YRAN"/>
    <property type="match status" value="1"/>
</dbReference>
<dbReference type="Proteomes" id="UP000228987">
    <property type="component" value="Unassembled WGS sequence"/>
</dbReference>
<evidence type="ECO:0000256" key="2">
    <source>
        <dbReference type="HAMAP-Rule" id="MF_00048"/>
    </source>
</evidence>
<protein>
    <recommendedName>
        <fullName evidence="2">UPF0102 protein COA71_10410</fullName>
    </recommendedName>
</protein>
<dbReference type="InterPro" id="IPR011856">
    <property type="entry name" value="tRNA_endonuc-like_dom_sf"/>
</dbReference>
<dbReference type="SUPFAM" id="SSF52980">
    <property type="entry name" value="Restriction endonuclease-like"/>
    <property type="match status" value="1"/>
</dbReference>
<proteinExistence type="inferred from homology"/>
<dbReference type="NCBIfam" id="TIGR00252">
    <property type="entry name" value="YraN family protein"/>
    <property type="match status" value="1"/>
</dbReference>
<name>A0A2A5C9Y4_9GAMM</name>
<dbReference type="NCBIfam" id="NF009150">
    <property type="entry name" value="PRK12497.1-3"/>
    <property type="match status" value="1"/>
</dbReference>
<organism evidence="3 4">
    <name type="scientific">SAR86 cluster bacterium</name>
    <dbReference type="NCBI Taxonomy" id="2030880"/>
    <lineage>
        <taxon>Bacteria</taxon>
        <taxon>Pseudomonadati</taxon>
        <taxon>Pseudomonadota</taxon>
        <taxon>Gammaproteobacteria</taxon>
        <taxon>SAR86 cluster</taxon>
    </lineage>
</organism>
<gene>
    <name evidence="3" type="ORF">COA71_10410</name>
</gene>
<evidence type="ECO:0000313" key="3">
    <source>
        <dbReference type="EMBL" id="PCJ40647.1"/>
    </source>
</evidence>
<comment type="caution">
    <text evidence="3">The sequence shown here is derived from an EMBL/GenBank/DDBJ whole genome shotgun (WGS) entry which is preliminary data.</text>
</comment>
<sequence length="124" mass="14468">MFAKKLGSPSQRKGLYYEKLALKYLKKQGLSLLQSNYHCRLGEIDLLMRDNDCIVFIEVRYRGNTDFGNGLDTVNKTKQRKLIKTAQHYLIHTGLYEKVPTRFDVISISKREGKPELVWVRNAF</sequence>
<dbReference type="EMBL" id="NVWI01000008">
    <property type="protein sequence ID" value="PCJ40647.1"/>
    <property type="molecule type" value="Genomic_DNA"/>
</dbReference>
<dbReference type="InterPro" id="IPR003509">
    <property type="entry name" value="UPF0102_YraN-like"/>
</dbReference>
<comment type="similarity">
    <text evidence="1 2">Belongs to the UPF0102 family.</text>
</comment>
<dbReference type="HAMAP" id="MF_00048">
    <property type="entry name" value="UPF0102"/>
    <property type="match status" value="1"/>
</dbReference>
<dbReference type="InterPro" id="IPR011335">
    <property type="entry name" value="Restrct_endonuc-II-like"/>
</dbReference>
<dbReference type="AlphaFoldDB" id="A0A2A5C9Y4"/>
<dbReference type="Pfam" id="PF02021">
    <property type="entry name" value="UPF0102"/>
    <property type="match status" value="1"/>
</dbReference>
<dbReference type="PANTHER" id="PTHR34039:SF1">
    <property type="entry name" value="UPF0102 PROTEIN YRAN"/>
    <property type="match status" value="1"/>
</dbReference>
<dbReference type="GO" id="GO:0003676">
    <property type="term" value="F:nucleic acid binding"/>
    <property type="evidence" value="ECO:0007669"/>
    <property type="project" value="InterPro"/>
</dbReference>
<accession>A0A2A5C9Y4</accession>
<reference evidence="4" key="1">
    <citation type="submission" date="2017-08" db="EMBL/GenBank/DDBJ databases">
        <title>A dynamic microbial community with high functional redundancy inhabits the cold, oxic subseafloor aquifer.</title>
        <authorList>
            <person name="Tully B.J."/>
            <person name="Wheat C.G."/>
            <person name="Glazer B.T."/>
            <person name="Huber J.A."/>
        </authorList>
    </citation>
    <scope>NUCLEOTIDE SEQUENCE [LARGE SCALE GENOMIC DNA]</scope>
</reference>
<dbReference type="CDD" id="cd20736">
    <property type="entry name" value="PoNe_Nuclease"/>
    <property type="match status" value="1"/>
</dbReference>
<dbReference type="Gene3D" id="3.40.1350.10">
    <property type="match status" value="1"/>
</dbReference>